<proteinExistence type="predicted"/>
<sequence>MERESAGIVIGNDRERKSDTPLYEKIDEARLDRSVADERLKLFRLVMCGHVSNNASLIDHNCHEDLSPERFGSPSRQKKTVNINVLLLDSHCIRCASYDALQPIRKQDSDDTKQNPSESCFLIGCKVSTHIGCSVNPAYPLAFNE</sequence>
<protein>
    <submittedName>
        <fullName evidence="1">Uncharacterized protein</fullName>
    </submittedName>
</protein>
<reference evidence="1 2" key="1">
    <citation type="submission" date="2015-09" db="EMBL/GenBank/DDBJ databases">
        <title>Trachymyrmex cornetzi WGS genome.</title>
        <authorList>
            <person name="Nygaard S."/>
            <person name="Hu H."/>
            <person name="Boomsma J."/>
            <person name="Zhang G."/>
        </authorList>
    </citation>
    <scope>NUCLEOTIDE SEQUENCE [LARGE SCALE GENOMIC DNA]</scope>
    <source>
        <strain evidence="1">Tcor2-1</strain>
        <tissue evidence="1">Whole body</tissue>
    </source>
</reference>
<evidence type="ECO:0000313" key="2">
    <source>
        <dbReference type="Proteomes" id="UP000078492"/>
    </source>
</evidence>
<dbReference type="AlphaFoldDB" id="A0A195ED12"/>
<keyword evidence="2" id="KW-1185">Reference proteome</keyword>
<dbReference type="EMBL" id="KQ979074">
    <property type="protein sequence ID" value="KYN22996.1"/>
    <property type="molecule type" value="Genomic_DNA"/>
</dbReference>
<gene>
    <name evidence="1" type="ORF">ALC57_04779</name>
</gene>
<accession>A0A195ED12</accession>
<organism evidence="1 2">
    <name type="scientific">Trachymyrmex cornetzi</name>
    <dbReference type="NCBI Taxonomy" id="471704"/>
    <lineage>
        <taxon>Eukaryota</taxon>
        <taxon>Metazoa</taxon>
        <taxon>Ecdysozoa</taxon>
        <taxon>Arthropoda</taxon>
        <taxon>Hexapoda</taxon>
        <taxon>Insecta</taxon>
        <taxon>Pterygota</taxon>
        <taxon>Neoptera</taxon>
        <taxon>Endopterygota</taxon>
        <taxon>Hymenoptera</taxon>
        <taxon>Apocrita</taxon>
        <taxon>Aculeata</taxon>
        <taxon>Formicoidea</taxon>
        <taxon>Formicidae</taxon>
        <taxon>Myrmicinae</taxon>
        <taxon>Trachymyrmex</taxon>
    </lineage>
</organism>
<name>A0A195ED12_9HYME</name>
<evidence type="ECO:0000313" key="1">
    <source>
        <dbReference type="EMBL" id="KYN22996.1"/>
    </source>
</evidence>
<dbReference type="Proteomes" id="UP000078492">
    <property type="component" value="Unassembled WGS sequence"/>
</dbReference>